<organism evidence="2 3">
    <name type="scientific">Tautonia sociabilis</name>
    <dbReference type="NCBI Taxonomy" id="2080755"/>
    <lineage>
        <taxon>Bacteria</taxon>
        <taxon>Pseudomonadati</taxon>
        <taxon>Planctomycetota</taxon>
        <taxon>Planctomycetia</taxon>
        <taxon>Isosphaerales</taxon>
        <taxon>Isosphaeraceae</taxon>
        <taxon>Tautonia</taxon>
    </lineage>
</organism>
<feature type="compositionally biased region" description="Basic and acidic residues" evidence="1">
    <location>
        <begin position="136"/>
        <end position="152"/>
    </location>
</feature>
<feature type="region of interest" description="Disordered" evidence="1">
    <location>
        <begin position="136"/>
        <end position="178"/>
    </location>
</feature>
<gene>
    <name evidence="2" type="ORF">TsocGM_23305</name>
</gene>
<protein>
    <submittedName>
        <fullName evidence="2">Uncharacterized protein</fullName>
    </submittedName>
</protein>
<keyword evidence="3" id="KW-1185">Reference proteome</keyword>
<dbReference type="OrthoDB" id="239093at2"/>
<reference evidence="2 3" key="1">
    <citation type="submission" date="2018-12" db="EMBL/GenBank/DDBJ databases">
        <authorList>
            <person name="Toschakov S.V."/>
        </authorList>
    </citation>
    <scope>NUCLEOTIDE SEQUENCE [LARGE SCALE GENOMIC DNA]</scope>
    <source>
        <strain evidence="2 3">GM2012</strain>
    </source>
</reference>
<evidence type="ECO:0000313" key="2">
    <source>
        <dbReference type="EMBL" id="RUL82781.1"/>
    </source>
</evidence>
<feature type="compositionally biased region" description="Low complexity" evidence="1">
    <location>
        <begin position="744"/>
        <end position="756"/>
    </location>
</feature>
<dbReference type="RefSeq" id="WP_126727860.1">
    <property type="nucleotide sequence ID" value="NZ_RYZH01000069.1"/>
</dbReference>
<comment type="caution">
    <text evidence="2">The sequence shown here is derived from an EMBL/GenBank/DDBJ whole genome shotgun (WGS) entry which is preliminary data.</text>
</comment>
<evidence type="ECO:0000256" key="1">
    <source>
        <dbReference type="SAM" id="MobiDB-lite"/>
    </source>
</evidence>
<reference evidence="2 3" key="2">
    <citation type="submission" date="2019-01" db="EMBL/GenBank/DDBJ databases">
        <title>Tautonia sociabilis, a novel thermotolerant planctomycete of Isosphaeraceae family, isolated from a 4000 m deep subterranean habitat.</title>
        <authorList>
            <person name="Kovaleva O.L."/>
            <person name="Elcheninov A.G."/>
            <person name="Van Heerden E."/>
            <person name="Toshchakov S.V."/>
            <person name="Novikov A."/>
            <person name="Bonch-Osmolovskaya E.A."/>
            <person name="Kublanov I.V."/>
        </authorList>
    </citation>
    <scope>NUCLEOTIDE SEQUENCE [LARGE SCALE GENOMIC DNA]</scope>
    <source>
        <strain evidence="2 3">GM2012</strain>
    </source>
</reference>
<proteinExistence type="predicted"/>
<feature type="region of interest" description="Disordered" evidence="1">
    <location>
        <begin position="742"/>
        <end position="771"/>
    </location>
</feature>
<dbReference type="EMBL" id="RYZH01000069">
    <property type="protein sequence ID" value="RUL82781.1"/>
    <property type="molecule type" value="Genomic_DNA"/>
</dbReference>
<dbReference type="AlphaFoldDB" id="A0A432MDH6"/>
<name>A0A432MDH6_9BACT</name>
<evidence type="ECO:0000313" key="3">
    <source>
        <dbReference type="Proteomes" id="UP000280296"/>
    </source>
</evidence>
<accession>A0A432MDH6</accession>
<dbReference type="Proteomes" id="UP000280296">
    <property type="component" value="Unassembled WGS sequence"/>
</dbReference>
<sequence>MQRDRTRIGAAAVLLVGLTTMLGAAAPTPSYLAVLQRIDAARGQLSEAEGADNANEADTDAGWHTFFEAVVRELEAQAVAESSTVRREHLERLGRMRVALEGSGWGPAIRVSEALGHWLDPRLEVSQALEGLDRAVSELPGRRSDEEADRALGGDAPEGDAEESSPAPSEVDPESARKQRWASYVEDLDAAIRSYESAESIAGRLNGVRKLRGGLSSLRQSLAEHPWAPATRLADALARLLDQPNLEVAADLSIVQPFFDRSVVKPEVIFFKGQTSYVQPGPKTGFGLLPSGDGIAFMNSQWSYSTTPLVGFQEQVAQDPQGRQAANLYFFSATVYNTNHVTATTLLTPEGITVTPQNAPSIDAAIDAIPKPGHGPHFGRTAASLIGLDRQSILARVREQSLPRIRAEAAQGTNELSAIKAAQQAEETNGQLRRFLVGNRTLRIEDVAVSDLSLSSNQSAAFVAGVLGWAGDDSSQIGADFSQPDSLADPETGLTLDLHLNSALTNLASGVFRSESVQEVENLLVTIIPPEEGAPIAEGIQVRQNSSYPDLLQAIDDVRARSNHPNATAIRITRPGEPPVFAVDSEGNLVALVRDVTIEVPAPENGNRGLFALGGNARVLRFQIAEATIALSFDLSAEQGGRSVSVSGRIERVVYGGQDTTVVTVGDQEDETARLNLLNRSAALGALAGQLQGQEINGALPTDPLRGFLVQSISDPDPTGWLRVVLVRDPSEPATVPADLATIAADSSSAPSADSAEAPRHALTPDSGLTR</sequence>